<feature type="compositionally biased region" description="Low complexity" evidence="1">
    <location>
        <begin position="124"/>
        <end position="135"/>
    </location>
</feature>
<accession>T1I3V9</accession>
<feature type="region of interest" description="Disordered" evidence="1">
    <location>
        <begin position="106"/>
        <end position="135"/>
    </location>
</feature>
<dbReference type="VEuPathDB" id="VectorBase:RPRC010978"/>
<dbReference type="EMBL" id="ACPB03010595">
    <property type="status" value="NOT_ANNOTATED_CDS"/>
    <property type="molecule type" value="Genomic_DNA"/>
</dbReference>
<protein>
    <submittedName>
        <fullName evidence="2">Uncharacterized protein</fullName>
    </submittedName>
</protein>
<organism evidence="2 3">
    <name type="scientific">Rhodnius prolixus</name>
    <name type="common">Triatomid bug</name>
    <dbReference type="NCBI Taxonomy" id="13249"/>
    <lineage>
        <taxon>Eukaryota</taxon>
        <taxon>Metazoa</taxon>
        <taxon>Ecdysozoa</taxon>
        <taxon>Arthropoda</taxon>
        <taxon>Hexapoda</taxon>
        <taxon>Insecta</taxon>
        <taxon>Pterygota</taxon>
        <taxon>Neoptera</taxon>
        <taxon>Paraneoptera</taxon>
        <taxon>Hemiptera</taxon>
        <taxon>Heteroptera</taxon>
        <taxon>Panheteroptera</taxon>
        <taxon>Cimicomorpha</taxon>
        <taxon>Reduviidae</taxon>
        <taxon>Triatominae</taxon>
        <taxon>Rhodnius</taxon>
    </lineage>
</organism>
<name>T1I3V9_RHOPR</name>
<proteinExistence type="predicted"/>
<sequence length="144" mass="15091">MLVEYMSRGYGVYHGPLARLYLIIPFLMTKLSEGIMELEPCAAHRSISSVGSSCTSDSSSSSLSSGGAGEMPLVFSNALHLAVEYGSVDVLRLLLKYGLEPNQGGRVAGGLGDHPATRPPIQPSTPTTTTSPTHTSITAVLKNG</sequence>
<dbReference type="Pfam" id="PF00023">
    <property type="entry name" value="Ank"/>
    <property type="match status" value="1"/>
</dbReference>
<dbReference type="InParanoid" id="T1I3V9"/>
<evidence type="ECO:0000256" key="1">
    <source>
        <dbReference type="SAM" id="MobiDB-lite"/>
    </source>
</evidence>
<reference evidence="2" key="1">
    <citation type="submission" date="2015-05" db="UniProtKB">
        <authorList>
            <consortium name="EnsemblMetazoa"/>
        </authorList>
    </citation>
    <scope>IDENTIFICATION</scope>
</reference>
<dbReference type="STRING" id="13249.T1I3V9"/>
<dbReference type="PROSITE" id="PS50088">
    <property type="entry name" value="ANK_REPEAT"/>
    <property type="match status" value="1"/>
</dbReference>
<dbReference type="InterPro" id="IPR002110">
    <property type="entry name" value="Ankyrin_rpt"/>
</dbReference>
<dbReference type="SUPFAM" id="SSF48403">
    <property type="entry name" value="Ankyrin repeat"/>
    <property type="match status" value="1"/>
</dbReference>
<dbReference type="AlphaFoldDB" id="T1I3V9"/>
<dbReference type="SMART" id="SM00248">
    <property type="entry name" value="ANK"/>
    <property type="match status" value="1"/>
</dbReference>
<dbReference type="EnsemblMetazoa" id="RPRC010978-RA">
    <property type="protein sequence ID" value="RPRC010978-PA"/>
    <property type="gene ID" value="RPRC010978"/>
</dbReference>
<dbReference type="Proteomes" id="UP000015103">
    <property type="component" value="Unassembled WGS sequence"/>
</dbReference>
<evidence type="ECO:0000313" key="2">
    <source>
        <dbReference type="EnsemblMetazoa" id="RPRC010978-PA"/>
    </source>
</evidence>
<dbReference type="PROSITE" id="PS50297">
    <property type="entry name" value="ANK_REP_REGION"/>
    <property type="match status" value="1"/>
</dbReference>
<dbReference type="InterPro" id="IPR036770">
    <property type="entry name" value="Ankyrin_rpt-contain_sf"/>
</dbReference>
<evidence type="ECO:0000313" key="3">
    <source>
        <dbReference type="Proteomes" id="UP000015103"/>
    </source>
</evidence>
<dbReference type="HOGENOM" id="CLU_1798830_0_0_1"/>
<keyword evidence="3" id="KW-1185">Reference proteome</keyword>